<organism evidence="1">
    <name type="scientific">Hexamita inflata</name>
    <dbReference type="NCBI Taxonomy" id="28002"/>
    <lineage>
        <taxon>Eukaryota</taxon>
        <taxon>Metamonada</taxon>
        <taxon>Diplomonadida</taxon>
        <taxon>Hexamitidae</taxon>
        <taxon>Hexamitinae</taxon>
        <taxon>Hexamita</taxon>
    </lineage>
</organism>
<reference evidence="1" key="1">
    <citation type="submission" date="2023-06" db="EMBL/GenBank/DDBJ databases">
        <authorList>
            <person name="Kurt Z."/>
        </authorList>
    </citation>
    <scope>NUCLEOTIDE SEQUENCE</scope>
</reference>
<dbReference type="AlphaFoldDB" id="A0AA86NXJ8"/>
<dbReference type="EMBL" id="CATOUU010000380">
    <property type="protein sequence ID" value="CAI9927213.1"/>
    <property type="molecule type" value="Genomic_DNA"/>
</dbReference>
<dbReference type="Proteomes" id="UP001642409">
    <property type="component" value="Unassembled WGS sequence"/>
</dbReference>
<dbReference type="EMBL" id="CAXDID020000003">
    <property type="protein sequence ID" value="CAL5972168.1"/>
    <property type="molecule type" value="Genomic_DNA"/>
</dbReference>
<name>A0AA86NXJ8_9EUKA</name>
<gene>
    <name evidence="1" type="ORF">HINF_LOCUS14858</name>
    <name evidence="2" type="ORF">HINF_LOCUS1770</name>
</gene>
<reference evidence="2 3" key="2">
    <citation type="submission" date="2024-07" db="EMBL/GenBank/DDBJ databases">
        <authorList>
            <person name="Akdeniz Z."/>
        </authorList>
    </citation>
    <scope>NUCLEOTIDE SEQUENCE [LARGE SCALE GENOMIC DNA]</scope>
</reference>
<keyword evidence="3" id="KW-1185">Reference proteome</keyword>
<sequence length="126" mass="14943">MNKNSQLKQEPNDRWTYYIQGGQAYLMSRCLSAFDALATSSRKVTLPIQMYQKYLFSQLFINCKMYKIFEIERSNILNIISILVNSFNYYPIFSDKNINNTNKQITSQQKYLYYYLLNGNNNLVVI</sequence>
<protein>
    <submittedName>
        <fullName evidence="2">Hypothetical_protein</fullName>
    </submittedName>
</protein>
<accession>A0AA86NXJ8</accession>
<evidence type="ECO:0000313" key="1">
    <source>
        <dbReference type="EMBL" id="CAI9927213.1"/>
    </source>
</evidence>
<proteinExistence type="predicted"/>
<evidence type="ECO:0000313" key="3">
    <source>
        <dbReference type="Proteomes" id="UP001642409"/>
    </source>
</evidence>
<comment type="caution">
    <text evidence="1">The sequence shown here is derived from an EMBL/GenBank/DDBJ whole genome shotgun (WGS) entry which is preliminary data.</text>
</comment>
<evidence type="ECO:0000313" key="2">
    <source>
        <dbReference type="EMBL" id="CAL5972168.1"/>
    </source>
</evidence>